<dbReference type="InterPro" id="IPR011761">
    <property type="entry name" value="ATP-grasp"/>
</dbReference>
<dbReference type="KEGG" id="npi:G7071_16515"/>
<dbReference type="InterPro" id="IPR013815">
    <property type="entry name" value="ATP_grasp_subdomain_1"/>
</dbReference>
<evidence type="ECO:0000313" key="7">
    <source>
        <dbReference type="Proteomes" id="UP000502035"/>
    </source>
</evidence>
<dbReference type="Gene3D" id="3.40.50.20">
    <property type="match status" value="1"/>
</dbReference>
<accession>A0A6G7YJ78</accession>
<keyword evidence="7" id="KW-1185">Reference proteome</keyword>
<organism evidence="6 7">
    <name type="scientific">Nocardioides piscis</name>
    <dbReference type="NCBI Taxonomy" id="2714938"/>
    <lineage>
        <taxon>Bacteria</taxon>
        <taxon>Bacillati</taxon>
        <taxon>Actinomycetota</taxon>
        <taxon>Actinomycetes</taxon>
        <taxon>Propionibacteriales</taxon>
        <taxon>Nocardioidaceae</taxon>
        <taxon>Nocardioides</taxon>
    </lineage>
</organism>
<evidence type="ECO:0000256" key="2">
    <source>
        <dbReference type="ARBA" id="ARBA00022741"/>
    </source>
</evidence>
<dbReference type="PANTHER" id="PTHR43585">
    <property type="entry name" value="FUMIPYRROLE BIOSYNTHESIS PROTEIN C"/>
    <property type="match status" value="1"/>
</dbReference>
<keyword evidence="1" id="KW-0436">Ligase</keyword>
<protein>
    <submittedName>
        <fullName evidence="6">ATP-grasp domain-containing protein</fullName>
    </submittedName>
</protein>
<dbReference type="GO" id="GO:0005524">
    <property type="term" value="F:ATP binding"/>
    <property type="evidence" value="ECO:0007669"/>
    <property type="project" value="UniProtKB-UniRule"/>
</dbReference>
<keyword evidence="3 4" id="KW-0067">ATP-binding</keyword>
<dbReference type="EMBL" id="CP049866">
    <property type="protein sequence ID" value="QIK76790.1"/>
    <property type="molecule type" value="Genomic_DNA"/>
</dbReference>
<proteinExistence type="predicted"/>
<dbReference type="Pfam" id="PF18603">
    <property type="entry name" value="LAL_C2"/>
    <property type="match status" value="1"/>
</dbReference>
<dbReference type="RefSeq" id="WP_166320474.1">
    <property type="nucleotide sequence ID" value="NZ_CP049866.1"/>
</dbReference>
<sequence>MPGVLLVGWKLPAVRALRMFGVEVTCVLRHAEKRALPVMDGVTLIPVADPADVEGVLAALSWSRPFVAVVSAQEWGQVTAAVLGGVLGTRAMSLDVAMAMRDKFVQKSRIRSAGLDVARCRVLPFVADIVGEVGQIGGFPVVVKPLNGLGARDTLRLSSAAEAVEWAVSAEGGPWLVEEFVAGSELHLDGVVQSGHVTTLTVSRYLENLMEVHGGALVGSVCLSPMADGNLYEQGGLLAERALAALGHRDGVFHLEAFEQPDGRLVFSECAGRVSGGRVDDVTRLATGVDLHLSWAAAALAEEIAAPRGRADAARAKQERVFGCANLTAPAGVIAQMPRSEDVLARPGVIQCSLRHGVGDRLGRRTQSFDRVGEVVVAGADWAEVDRNLRQCALWFASSVRSH</sequence>
<dbReference type="PROSITE" id="PS50975">
    <property type="entry name" value="ATP_GRASP"/>
    <property type="match status" value="1"/>
</dbReference>
<dbReference type="GO" id="GO:0046872">
    <property type="term" value="F:metal ion binding"/>
    <property type="evidence" value="ECO:0007669"/>
    <property type="project" value="InterPro"/>
</dbReference>
<reference evidence="6 7" key="1">
    <citation type="submission" date="2020-03" db="EMBL/GenBank/DDBJ databases">
        <title>Nocardioides sp. nov., isolated from fish.</title>
        <authorList>
            <person name="Hyun D.-W."/>
            <person name="Bae J.-W."/>
        </authorList>
    </citation>
    <scope>NUCLEOTIDE SEQUENCE [LARGE SCALE GENOMIC DNA]</scope>
    <source>
        <strain evidence="6 7">HDW12A</strain>
    </source>
</reference>
<dbReference type="Gene3D" id="3.30.470.20">
    <property type="entry name" value="ATP-grasp fold, B domain"/>
    <property type="match status" value="1"/>
</dbReference>
<dbReference type="PANTHER" id="PTHR43585:SF2">
    <property type="entry name" value="ATP-GRASP ENZYME FSQD"/>
    <property type="match status" value="1"/>
</dbReference>
<keyword evidence="2 4" id="KW-0547">Nucleotide-binding</keyword>
<dbReference type="InterPro" id="IPR052032">
    <property type="entry name" value="ATP-dep_AA_Ligase"/>
</dbReference>
<evidence type="ECO:0000313" key="6">
    <source>
        <dbReference type="EMBL" id="QIK76790.1"/>
    </source>
</evidence>
<name>A0A6G7YJ78_9ACTN</name>
<evidence type="ECO:0000256" key="4">
    <source>
        <dbReference type="PROSITE-ProRule" id="PRU00409"/>
    </source>
</evidence>
<evidence type="ECO:0000256" key="1">
    <source>
        <dbReference type="ARBA" id="ARBA00022598"/>
    </source>
</evidence>
<gene>
    <name evidence="6" type="ORF">G7071_16515</name>
</gene>
<evidence type="ECO:0000256" key="3">
    <source>
        <dbReference type="ARBA" id="ARBA00022840"/>
    </source>
</evidence>
<dbReference type="AlphaFoldDB" id="A0A6G7YJ78"/>
<dbReference type="SUPFAM" id="SSF56059">
    <property type="entry name" value="Glutathione synthetase ATP-binding domain-like"/>
    <property type="match status" value="1"/>
</dbReference>
<feature type="domain" description="ATP-grasp" evidence="5">
    <location>
        <begin position="107"/>
        <end position="300"/>
    </location>
</feature>
<dbReference type="InterPro" id="IPR040570">
    <property type="entry name" value="LAL_C2"/>
</dbReference>
<dbReference type="Gene3D" id="3.30.1490.20">
    <property type="entry name" value="ATP-grasp fold, A domain"/>
    <property type="match status" value="1"/>
</dbReference>
<dbReference type="Proteomes" id="UP000502035">
    <property type="component" value="Chromosome"/>
</dbReference>
<dbReference type="GO" id="GO:0016874">
    <property type="term" value="F:ligase activity"/>
    <property type="evidence" value="ECO:0007669"/>
    <property type="project" value="UniProtKB-KW"/>
</dbReference>
<evidence type="ECO:0000259" key="5">
    <source>
        <dbReference type="PROSITE" id="PS50975"/>
    </source>
</evidence>